<gene>
    <name evidence="6" type="ORF">N800_08645</name>
</gene>
<dbReference type="PANTHER" id="PTHR43630:SF1">
    <property type="entry name" value="POLY-BETA-1,6-N-ACETYL-D-GLUCOSAMINE SYNTHASE"/>
    <property type="match status" value="1"/>
</dbReference>
<dbReference type="Pfam" id="PF00535">
    <property type="entry name" value="Glycos_transf_2"/>
    <property type="match status" value="1"/>
</dbReference>
<feature type="transmembrane region" description="Helical" evidence="4">
    <location>
        <begin position="290"/>
        <end position="309"/>
    </location>
</feature>
<organism evidence="6 7">
    <name type="scientific">Lysobacter daejeonensis GH1-9</name>
    <dbReference type="NCBI Taxonomy" id="1385517"/>
    <lineage>
        <taxon>Bacteria</taxon>
        <taxon>Pseudomonadati</taxon>
        <taxon>Pseudomonadota</taxon>
        <taxon>Gammaproteobacteria</taxon>
        <taxon>Lysobacterales</taxon>
        <taxon>Lysobacteraceae</taxon>
        <taxon>Aerolutibacter</taxon>
    </lineage>
</organism>
<evidence type="ECO:0000313" key="7">
    <source>
        <dbReference type="Proteomes" id="UP000029998"/>
    </source>
</evidence>
<dbReference type="PANTHER" id="PTHR43630">
    <property type="entry name" value="POLY-BETA-1,6-N-ACETYL-D-GLUCOSAMINE SYNTHASE"/>
    <property type="match status" value="1"/>
</dbReference>
<comment type="caution">
    <text evidence="6">The sequence shown here is derived from an EMBL/GenBank/DDBJ whole genome shotgun (WGS) entry which is preliminary data.</text>
</comment>
<evidence type="ECO:0000256" key="2">
    <source>
        <dbReference type="ARBA" id="ARBA00022676"/>
    </source>
</evidence>
<evidence type="ECO:0000256" key="1">
    <source>
        <dbReference type="ARBA" id="ARBA00006739"/>
    </source>
</evidence>
<dbReference type="SUPFAM" id="SSF53448">
    <property type="entry name" value="Nucleotide-diphospho-sugar transferases"/>
    <property type="match status" value="1"/>
</dbReference>
<dbReference type="InterPro" id="IPR001173">
    <property type="entry name" value="Glyco_trans_2-like"/>
</dbReference>
<dbReference type="Proteomes" id="UP000029998">
    <property type="component" value="Unassembled WGS sequence"/>
</dbReference>
<dbReference type="eggNOG" id="COG1215">
    <property type="taxonomic scope" value="Bacteria"/>
</dbReference>
<proteinExistence type="inferred from homology"/>
<feature type="transmembrane region" description="Helical" evidence="4">
    <location>
        <begin position="348"/>
        <end position="366"/>
    </location>
</feature>
<feature type="transmembrane region" description="Helical" evidence="4">
    <location>
        <begin position="12"/>
        <end position="30"/>
    </location>
</feature>
<dbReference type="STRING" id="1385517.N800_08645"/>
<keyword evidence="4" id="KW-1133">Transmembrane helix</keyword>
<dbReference type="Gene3D" id="3.90.550.10">
    <property type="entry name" value="Spore Coat Polysaccharide Biosynthesis Protein SpsA, Chain A"/>
    <property type="match status" value="1"/>
</dbReference>
<dbReference type="GO" id="GO:0016757">
    <property type="term" value="F:glycosyltransferase activity"/>
    <property type="evidence" value="ECO:0007669"/>
    <property type="project" value="UniProtKB-KW"/>
</dbReference>
<reference evidence="6 7" key="1">
    <citation type="submission" date="2013-08" db="EMBL/GenBank/DDBJ databases">
        <title>Genome sequencing of Lysobacter.</title>
        <authorList>
            <person name="Zhang S."/>
            <person name="Wang G."/>
        </authorList>
    </citation>
    <scope>NUCLEOTIDE SEQUENCE [LARGE SCALE GENOMIC DNA]</scope>
    <source>
        <strain evidence="6 7">GH1-9</strain>
    </source>
</reference>
<keyword evidence="4" id="KW-0812">Transmembrane</keyword>
<dbReference type="EMBL" id="AVPU01000001">
    <property type="protein sequence ID" value="KGM56260.1"/>
    <property type="molecule type" value="Genomic_DNA"/>
</dbReference>
<evidence type="ECO:0000259" key="5">
    <source>
        <dbReference type="Pfam" id="PF00535"/>
    </source>
</evidence>
<evidence type="ECO:0000256" key="4">
    <source>
        <dbReference type="SAM" id="Phobius"/>
    </source>
</evidence>
<dbReference type="InterPro" id="IPR029044">
    <property type="entry name" value="Nucleotide-diphossugar_trans"/>
</dbReference>
<feature type="domain" description="Glycosyltransferase 2-like" evidence="5">
    <location>
        <begin position="45"/>
        <end position="207"/>
    </location>
</feature>
<dbReference type="RefSeq" id="WP_036133496.1">
    <property type="nucleotide sequence ID" value="NZ_AVPU01000001.1"/>
</dbReference>
<evidence type="ECO:0000313" key="6">
    <source>
        <dbReference type="EMBL" id="KGM56260.1"/>
    </source>
</evidence>
<feature type="transmembrane region" description="Helical" evidence="4">
    <location>
        <begin position="315"/>
        <end position="336"/>
    </location>
</feature>
<sequence>MALLLLCTMVLLLAYIYFGYPLLMLTLAAVRPRPIRKHPFSPTVSVIVTAYNERPSIERKIRNVLQSDYRANLVEVIVASDASDDGTDDVVIAMAHPLIKLLRVEGRKGKTACQNAAAAAASGDILVFTDATTDLDPSALRALAGSFSDSSVGCVAGRLVYTPMGGDVTARGGTSYWNYESILRAAESAVGSLIGVSGCLYAVRRHAYRAIDPGLISDFVIAMVVREQGLRTVLEPTALCYEATLERPDQELAMRVRVGLRSLCALSMQRRFLNPLRFGMFAWQLWSHKLLRYLSPVIWGMALLANLALAAEGRYVWLLSLQLAVLAAGLLGFVSVRVFAKSGVLAQPYYFLLTNLASAVSLFRFLRGERIVTWTPVR</sequence>
<evidence type="ECO:0000256" key="3">
    <source>
        <dbReference type="ARBA" id="ARBA00022679"/>
    </source>
</evidence>
<keyword evidence="3" id="KW-0808">Transferase</keyword>
<protein>
    <recommendedName>
        <fullName evidence="5">Glycosyltransferase 2-like domain-containing protein</fullName>
    </recommendedName>
</protein>
<comment type="similarity">
    <text evidence="1">Belongs to the glycosyltransferase 2 family.</text>
</comment>
<keyword evidence="7" id="KW-1185">Reference proteome</keyword>
<keyword evidence="4" id="KW-0472">Membrane</keyword>
<name>A0A0A0F112_9GAMM</name>
<dbReference type="CDD" id="cd06439">
    <property type="entry name" value="CESA_like_1"/>
    <property type="match status" value="1"/>
</dbReference>
<dbReference type="AlphaFoldDB" id="A0A0A0F112"/>
<dbReference type="OrthoDB" id="9766971at2"/>
<keyword evidence="2" id="KW-0328">Glycosyltransferase</keyword>
<accession>A0A0A0F112</accession>